<keyword evidence="3" id="KW-1185">Reference proteome</keyword>
<reference evidence="2" key="2">
    <citation type="submission" date="2021-08" db="EMBL/GenBank/DDBJ databases">
        <authorList>
            <person name="Gostincar C."/>
            <person name="Sun X."/>
            <person name="Song Z."/>
            <person name="Gunde-Cimerman N."/>
        </authorList>
    </citation>
    <scope>NUCLEOTIDE SEQUENCE</scope>
    <source>
        <strain evidence="2">EXF-9298</strain>
    </source>
</reference>
<sequence>MEPDGGPSERALTAHVKGDLENLSSSTSALPMWLRGLRATNSEGEDAEPKDFHAGAPYICKVYEYQAYLKYPSSQRPPSPQTDYDESVTAEWDGGENIHDLVDVKRHA</sequence>
<gene>
    <name evidence="2" type="ORF">KCU98_g1380</name>
</gene>
<dbReference type="EMBL" id="JAHFXS010000046">
    <property type="protein sequence ID" value="KAG9990134.1"/>
    <property type="molecule type" value="Genomic_DNA"/>
</dbReference>
<name>A0A9P8G640_AURME</name>
<organism evidence="2 3">
    <name type="scientific">Aureobasidium melanogenum</name>
    <name type="common">Aureobasidium pullulans var. melanogenum</name>
    <dbReference type="NCBI Taxonomy" id="46634"/>
    <lineage>
        <taxon>Eukaryota</taxon>
        <taxon>Fungi</taxon>
        <taxon>Dikarya</taxon>
        <taxon>Ascomycota</taxon>
        <taxon>Pezizomycotina</taxon>
        <taxon>Dothideomycetes</taxon>
        <taxon>Dothideomycetidae</taxon>
        <taxon>Dothideales</taxon>
        <taxon>Saccotheciaceae</taxon>
        <taxon>Aureobasidium</taxon>
    </lineage>
</organism>
<proteinExistence type="predicted"/>
<evidence type="ECO:0000313" key="3">
    <source>
        <dbReference type="Proteomes" id="UP000729357"/>
    </source>
</evidence>
<evidence type="ECO:0000313" key="2">
    <source>
        <dbReference type="EMBL" id="KAG9990134.1"/>
    </source>
</evidence>
<evidence type="ECO:0000256" key="1">
    <source>
        <dbReference type="SAM" id="MobiDB-lite"/>
    </source>
</evidence>
<accession>A0A9P8G640</accession>
<comment type="caution">
    <text evidence="2">The sequence shown here is derived from an EMBL/GenBank/DDBJ whole genome shotgun (WGS) entry which is preliminary data.</text>
</comment>
<feature type="non-terminal residue" evidence="2">
    <location>
        <position position="108"/>
    </location>
</feature>
<reference evidence="2" key="1">
    <citation type="journal article" date="2021" name="J Fungi (Basel)">
        <title>Virulence traits and population genomics of the black yeast Aureobasidium melanogenum.</title>
        <authorList>
            <person name="Cernosa A."/>
            <person name="Sun X."/>
            <person name="Gostincar C."/>
            <person name="Fang C."/>
            <person name="Gunde-Cimerman N."/>
            <person name="Song Z."/>
        </authorList>
    </citation>
    <scope>NUCLEOTIDE SEQUENCE</scope>
    <source>
        <strain evidence="2">EXF-9298</strain>
    </source>
</reference>
<dbReference type="Proteomes" id="UP000729357">
    <property type="component" value="Unassembled WGS sequence"/>
</dbReference>
<dbReference type="AlphaFoldDB" id="A0A9P8G640"/>
<protein>
    <submittedName>
        <fullName evidence="2">Uncharacterized protein</fullName>
    </submittedName>
</protein>
<feature type="region of interest" description="Disordered" evidence="1">
    <location>
        <begin position="1"/>
        <end position="23"/>
    </location>
</feature>